<gene>
    <name evidence="1" type="ORF">PCANC_01867</name>
</gene>
<protein>
    <submittedName>
        <fullName evidence="1">Uncharacterized protein</fullName>
    </submittedName>
</protein>
<name>A0A2N5W4A2_9BASI</name>
<sequence length="53" mass="5706">MPGEGEGHVYSLITEYHRVQGSSASGLRWNQHWSAGGKGIISVNGLNLNVMPI</sequence>
<dbReference type="EMBL" id="PGCJ01000014">
    <property type="protein sequence ID" value="PLW57052.1"/>
    <property type="molecule type" value="Genomic_DNA"/>
</dbReference>
<reference evidence="1 2" key="1">
    <citation type="submission" date="2017-11" db="EMBL/GenBank/DDBJ databases">
        <title>De novo assembly and phasing of dikaryotic genomes from two isolates of Puccinia coronata f. sp. avenae, the causal agent of oat crown rust.</title>
        <authorList>
            <person name="Miller M.E."/>
            <person name="Zhang Y."/>
            <person name="Omidvar V."/>
            <person name="Sperschneider J."/>
            <person name="Schwessinger B."/>
            <person name="Raley C."/>
            <person name="Palmer J.M."/>
            <person name="Garnica D."/>
            <person name="Upadhyaya N."/>
            <person name="Rathjen J."/>
            <person name="Taylor J.M."/>
            <person name="Park R.F."/>
            <person name="Dodds P.N."/>
            <person name="Hirsch C.D."/>
            <person name="Kianian S.F."/>
            <person name="Figueroa M."/>
        </authorList>
    </citation>
    <scope>NUCLEOTIDE SEQUENCE [LARGE SCALE GENOMIC DNA]</scope>
    <source>
        <strain evidence="1">12NC29</strain>
    </source>
</reference>
<evidence type="ECO:0000313" key="2">
    <source>
        <dbReference type="Proteomes" id="UP000235388"/>
    </source>
</evidence>
<dbReference type="AlphaFoldDB" id="A0A2N5W4A2"/>
<proteinExistence type="predicted"/>
<evidence type="ECO:0000313" key="1">
    <source>
        <dbReference type="EMBL" id="PLW57052.1"/>
    </source>
</evidence>
<organism evidence="1 2">
    <name type="scientific">Puccinia coronata f. sp. avenae</name>
    <dbReference type="NCBI Taxonomy" id="200324"/>
    <lineage>
        <taxon>Eukaryota</taxon>
        <taxon>Fungi</taxon>
        <taxon>Dikarya</taxon>
        <taxon>Basidiomycota</taxon>
        <taxon>Pucciniomycotina</taxon>
        <taxon>Pucciniomycetes</taxon>
        <taxon>Pucciniales</taxon>
        <taxon>Pucciniaceae</taxon>
        <taxon>Puccinia</taxon>
    </lineage>
</organism>
<keyword evidence="2" id="KW-1185">Reference proteome</keyword>
<accession>A0A2N5W4A2</accession>
<dbReference type="Proteomes" id="UP000235388">
    <property type="component" value="Unassembled WGS sequence"/>
</dbReference>
<comment type="caution">
    <text evidence="1">The sequence shown here is derived from an EMBL/GenBank/DDBJ whole genome shotgun (WGS) entry which is preliminary data.</text>
</comment>